<dbReference type="NCBIfam" id="TIGR01443">
    <property type="entry name" value="intein_Cterm"/>
    <property type="match status" value="2"/>
</dbReference>
<accession>A0A497F6D1</accession>
<evidence type="ECO:0000256" key="8">
    <source>
        <dbReference type="ARBA" id="ARBA00023157"/>
    </source>
</evidence>
<evidence type="ECO:0000256" key="10">
    <source>
        <dbReference type="ARBA" id="ARBA00047754"/>
    </source>
</evidence>
<dbReference type="CDD" id="cd00081">
    <property type="entry name" value="Hint"/>
    <property type="match status" value="3"/>
</dbReference>
<dbReference type="InterPro" id="IPR003586">
    <property type="entry name" value="Hint_dom_C"/>
</dbReference>
<organism evidence="13 14">
    <name type="scientific">Thermoproteota archaeon</name>
    <dbReference type="NCBI Taxonomy" id="2056631"/>
    <lineage>
        <taxon>Archaea</taxon>
        <taxon>Thermoproteota</taxon>
    </lineage>
</organism>
<evidence type="ECO:0000259" key="12">
    <source>
        <dbReference type="PROSITE" id="PS50819"/>
    </source>
</evidence>
<keyword evidence="8" id="KW-1015">Disulfide bond</keyword>
<dbReference type="SMART" id="SM00306">
    <property type="entry name" value="HintN"/>
    <property type="match status" value="1"/>
</dbReference>
<dbReference type="SUPFAM" id="SSF51998">
    <property type="entry name" value="PFL-like glycyl radical enzymes"/>
    <property type="match status" value="1"/>
</dbReference>
<keyword evidence="4 11" id="KW-0547">Nucleotide-binding</keyword>
<comment type="similarity">
    <text evidence="2 11">Belongs to the ribonucleoside diphosphate reductase class-2 family.</text>
</comment>
<dbReference type="InterPro" id="IPR013344">
    <property type="entry name" value="RNR_NrdJ/NrdZ"/>
</dbReference>
<dbReference type="PANTHER" id="PTHR43371">
    <property type="entry name" value="VITAMIN B12-DEPENDENT RIBONUCLEOTIDE REDUCTASE"/>
    <property type="match status" value="1"/>
</dbReference>
<dbReference type="Gene3D" id="3.30.160.90">
    <property type="match status" value="1"/>
</dbReference>
<dbReference type="Pfam" id="PF02867">
    <property type="entry name" value="Ribonuc_red_lgC"/>
    <property type="match status" value="1"/>
</dbReference>
<dbReference type="InterPro" id="IPR004860">
    <property type="entry name" value="LAGLIDADG_dom"/>
</dbReference>
<dbReference type="InterPro" id="IPR027434">
    <property type="entry name" value="Homing_endonucl"/>
</dbReference>
<dbReference type="SMART" id="SM00305">
    <property type="entry name" value="HintC"/>
    <property type="match status" value="2"/>
</dbReference>
<evidence type="ECO:0000256" key="3">
    <source>
        <dbReference type="ARBA" id="ARBA00022628"/>
    </source>
</evidence>
<feature type="non-terminal residue" evidence="13">
    <location>
        <position position="1"/>
    </location>
</feature>
<keyword evidence="5" id="KW-0068">Autocatalytic cleavage</keyword>
<comment type="caution">
    <text evidence="13">The sequence shown here is derived from an EMBL/GenBank/DDBJ whole genome shotgun (WGS) entry which is preliminary data.</text>
</comment>
<proteinExistence type="inferred from homology"/>
<evidence type="ECO:0000313" key="13">
    <source>
        <dbReference type="EMBL" id="RLE54480.1"/>
    </source>
</evidence>
<dbReference type="EC" id="1.17.4.1" evidence="11"/>
<dbReference type="GO" id="GO:0004748">
    <property type="term" value="F:ribonucleoside-diphosphate reductase activity, thioredoxin disulfide as acceptor"/>
    <property type="evidence" value="ECO:0007669"/>
    <property type="project" value="UniProtKB-EC"/>
</dbReference>
<protein>
    <recommendedName>
        <fullName evidence="11">Vitamin B12-dependent ribonucleotide reductase</fullName>
        <ecNumber evidence="11">1.17.4.1</ecNumber>
    </recommendedName>
</protein>
<dbReference type="InterPro" id="IPR000788">
    <property type="entry name" value="RNR_lg_C"/>
</dbReference>
<evidence type="ECO:0000256" key="1">
    <source>
        <dbReference type="ARBA" id="ARBA00001922"/>
    </source>
</evidence>
<dbReference type="PROSITE" id="PS50818">
    <property type="entry name" value="INTEIN_C_TER"/>
    <property type="match status" value="2"/>
</dbReference>
<dbReference type="InterPro" id="IPR036844">
    <property type="entry name" value="Hint_dom_sf"/>
</dbReference>
<dbReference type="InterPro" id="IPR004042">
    <property type="entry name" value="Intein_endonuc_central"/>
</dbReference>
<dbReference type="GO" id="GO:0000166">
    <property type="term" value="F:nucleotide binding"/>
    <property type="evidence" value="ECO:0007669"/>
    <property type="project" value="UniProtKB-KW"/>
</dbReference>
<evidence type="ECO:0000256" key="2">
    <source>
        <dbReference type="ARBA" id="ARBA00007405"/>
    </source>
</evidence>
<dbReference type="Gene3D" id="3.10.28.10">
    <property type="entry name" value="Homing endonucleases"/>
    <property type="match status" value="3"/>
</dbReference>
<dbReference type="PRINTS" id="PR00379">
    <property type="entry name" value="INTEIN"/>
</dbReference>
<dbReference type="NCBIfam" id="TIGR01445">
    <property type="entry name" value="intein_Nterm"/>
    <property type="match status" value="1"/>
</dbReference>
<dbReference type="InterPro" id="IPR003587">
    <property type="entry name" value="Hint_dom_N"/>
</dbReference>
<keyword evidence="9 11" id="KW-0170">Cobalt</keyword>
<dbReference type="InterPro" id="IPR030934">
    <property type="entry name" value="Intein_C"/>
</dbReference>
<dbReference type="NCBIfam" id="TIGR02504">
    <property type="entry name" value="NrdJ_Z"/>
    <property type="match status" value="1"/>
</dbReference>
<feature type="domain" description="DOD-type homing endonuclease" evidence="12">
    <location>
        <begin position="79"/>
        <end position="213"/>
    </location>
</feature>
<evidence type="ECO:0000256" key="5">
    <source>
        <dbReference type="ARBA" id="ARBA00022813"/>
    </source>
</evidence>
<name>A0A497F6D1_9CREN</name>
<dbReference type="SUPFAM" id="SSF51294">
    <property type="entry name" value="Hedgehog/intein (Hint) domain"/>
    <property type="match status" value="2"/>
</dbReference>
<dbReference type="PROSITE" id="PS50817">
    <property type="entry name" value="INTEIN_N_TER"/>
    <property type="match status" value="1"/>
</dbReference>
<dbReference type="GO" id="GO:0071897">
    <property type="term" value="P:DNA biosynthetic process"/>
    <property type="evidence" value="ECO:0007669"/>
    <property type="project" value="UniProtKB-KW"/>
</dbReference>
<sequence length="1292" mass="147319">YVLPRNKLLKIQTGNGLEVTVSEWHPFIVVTGSGEIIEKRADELKEGDLLLLPSKPSSWIFNEYQTIDGFKLSEKLAWAIGYLIGDGCAEPHRVRAFDSDREPLELLKSILSEVFNDDVGCIYKEKRYDMWIFQTYNKRVVDFVLRNLVSIDGGDWRIPEQIFKSPLSVVLSFIAGFIDAEGEVSRDRARLSIACTSQSVMKKIALLLTALGLKIRFRVREPRRPKEKRKLYIIYVESSPEFSHFAREIASRMCIKRKASLLLKSVGKSSYSPSVKLSFEAIRGFLEKLGINISSLHRKPLILGDAKIWVHRWMWGHGISAIKFEILMTKLAEALRRKGFLSDAEKIRAILYAMLHSVPVTHIERLNGTEKVVMYDLTVDETETYLAGQNGFMIVHNTGFSFSRLRPKGDVVRTTMGVASGPVSFMRIFDVATDVIKQGGKRRGANMGILRVDHPDIMDFVYAKTKEGMLTNFNISVAVTDEFMKAVEEEKEINLINPRTGKPQGKINAKYLFDMIVYNAWRTGDPGLIFIDRINKHNPTPQLGEIESTNPCVTGDTLVVTEKGLIPIESLTRSNPKSLSTSLIVDLRAVQSEGIVKSKPIRYVFTGIKPVYRLVTKEGYEIKATIDHMFLTPSGWKRLGELKEGDTLLIQSCGCFSNSTELPIKEEIDKLNNLTKRKKLNLPKEWSEDLGFVMGLLIRDGWLRKDRVGFTFSGQKLDLLQRVREIISNWYGPVKPVKRKNNTYHLSYHAKAFIEFFKKLGVGEWKAREKRVPWSIFIAPEFAVRGFLRGLFTADGSVQGKAEKGLSIRLSSTSLRLLKDVQLLLLNFGIKAKIYERKRSRKRAFTYINSEGKVRRYVGGDYYELVISRDSRERFIEKIGFSDERKISEFHRRSPSKSYRDRFEVTVKKIEYVGEEPVYDVTEPLTHSFIANGFIVHNCGEQPLLPFESCNLGSVNLSLMVKRRRDGRYEIDWKKLREVVRIAVHFLDNVIDANNYPLPQVEEKTLLTRKIGLGVMGWAELLFKLQIPYDSEEALNLARRIMEYINYYSKIESINLARVRGSFPAFKGSIYDSESPRFPFEADDEEKQYTLKWDDLRAKIKKYGIRNATTTTIAPTGTISIIAGTSSGIEPLFALAFFRRVLGGVSLFEVNSVFEEFLKERGLYSDELMREVARVGSIKYVEGIPEDIKRIFVTALDIDVDWHVKMQAVFQEFTDNAVSKTINLRYEASPEDVKRAFILAYKLKCKGITVYRYGSKGEQVLYIGAPTKRTPQGVIELGPEDTGSCPKGVCRI</sequence>
<keyword evidence="11" id="KW-0237">DNA synthesis</keyword>
<dbReference type="SUPFAM" id="SSF55608">
    <property type="entry name" value="Homing endonucleases"/>
    <property type="match status" value="2"/>
</dbReference>
<dbReference type="EMBL" id="QMRA01000024">
    <property type="protein sequence ID" value="RLE54480.1"/>
    <property type="molecule type" value="Genomic_DNA"/>
</dbReference>
<comment type="cofactor">
    <cofactor evidence="1 11">
        <name>adenosylcob(III)alamin</name>
        <dbReference type="ChEBI" id="CHEBI:18408"/>
    </cofactor>
</comment>
<reference evidence="13 14" key="1">
    <citation type="submission" date="2018-06" db="EMBL/GenBank/DDBJ databases">
        <title>Extensive metabolic versatility and redundancy in microbially diverse, dynamic hydrothermal sediments.</title>
        <authorList>
            <person name="Dombrowski N."/>
            <person name="Teske A."/>
            <person name="Baker B.J."/>
        </authorList>
    </citation>
    <scope>NUCLEOTIDE SEQUENCE [LARGE SCALE GENOMIC DNA]</scope>
    <source>
        <strain evidence="13">B20_G2</strain>
    </source>
</reference>
<dbReference type="GO" id="GO:0016539">
    <property type="term" value="P:intein-mediated protein splicing"/>
    <property type="evidence" value="ECO:0007669"/>
    <property type="project" value="InterPro"/>
</dbReference>
<gene>
    <name evidence="13" type="ORF">DRJ26_01885</name>
</gene>
<comment type="catalytic activity">
    <reaction evidence="10 11">
        <text>a 2'-deoxyribonucleoside 5'-diphosphate + [thioredoxin]-disulfide + H2O = a ribonucleoside 5'-diphosphate + [thioredoxin]-dithiol</text>
        <dbReference type="Rhea" id="RHEA:23252"/>
        <dbReference type="Rhea" id="RHEA-COMP:10698"/>
        <dbReference type="Rhea" id="RHEA-COMP:10700"/>
        <dbReference type="ChEBI" id="CHEBI:15377"/>
        <dbReference type="ChEBI" id="CHEBI:29950"/>
        <dbReference type="ChEBI" id="CHEBI:50058"/>
        <dbReference type="ChEBI" id="CHEBI:57930"/>
        <dbReference type="ChEBI" id="CHEBI:73316"/>
        <dbReference type="EC" id="1.17.4.1"/>
    </reaction>
</comment>
<evidence type="ECO:0000256" key="7">
    <source>
        <dbReference type="ARBA" id="ARBA00023002"/>
    </source>
</evidence>
<evidence type="ECO:0000256" key="9">
    <source>
        <dbReference type="ARBA" id="ARBA00023285"/>
    </source>
</evidence>
<dbReference type="PANTHER" id="PTHR43371:SF1">
    <property type="entry name" value="RIBONUCLEOSIDE-DIPHOSPHATE REDUCTASE"/>
    <property type="match status" value="1"/>
</dbReference>
<dbReference type="Pfam" id="PF14890">
    <property type="entry name" value="Intein_splicing"/>
    <property type="match status" value="2"/>
</dbReference>
<dbReference type="PROSITE" id="PS50819">
    <property type="entry name" value="INTEIN_ENDONUCLEASE"/>
    <property type="match status" value="2"/>
</dbReference>
<keyword evidence="3 11" id="KW-0846">Cobalamin</keyword>
<dbReference type="InterPro" id="IPR006142">
    <property type="entry name" value="INTEIN"/>
</dbReference>
<dbReference type="GO" id="GO:0004519">
    <property type="term" value="F:endonuclease activity"/>
    <property type="evidence" value="ECO:0007669"/>
    <property type="project" value="InterPro"/>
</dbReference>
<dbReference type="InterPro" id="IPR050862">
    <property type="entry name" value="RdRp_reductase_class-2"/>
</dbReference>
<keyword evidence="6" id="KW-0651">Protein splicing</keyword>
<evidence type="ECO:0000313" key="14">
    <source>
        <dbReference type="Proteomes" id="UP000269499"/>
    </source>
</evidence>
<feature type="domain" description="DOD-type homing endonuclease" evidence="12">
    <location>
        <begin position="693"/>
        <end position="830"/>
    </location>
</feature>
<dbReference type="Proteomes" id="UP000269499">
    <property type="component" value="Unassembled WGS sequence"/>
</dbReference>
<evidence type="ECO:0000256" key="6">
    <source>
        <dbReference type="ARBA" id="ARBA00023000"/>
    </source>
</evidence>
<dbReference type="Gene3D" id="2.170.16.10">
    <property type="entry name" value="Hedgehog/Intein (Hint) domain"/>
    <property type="match status" value="3"/>
</dbReference>
<evidence type="ECO:0000256" key="4">
    <source>
        <dbReference type="ARBA" id="ARBA00022741"/>
    </source>
</evidence>
<dbReference type="Gene3D" id="3.20.70.20">
    <property type="match status" value="2"/>
</dbReference>
<dbReference type="Pfam" id="PF14528">
    <property type="entry name" value="LAGLIDADG_3"/>
    <property type="match status" value="2"/>
</dbReference>
<evidence type="ECO:0000256" key="11">
    <source>
        <dbReference type="RuleBase" id="RU364064"/>
    </source>
</evidence>
<keyword evidence="7 11" id="KW-0560">Oxidoreductase</keyword>
<dbReference type="InterPro" id="IPR006141">
    <property type="entry name" value="Intein_N"/>
</dbReference>
<dbReference type="GO" id="GO:0031419">
    <property type="term" value="F:cobalamin binding"/>
    <property type="evidence" value="ECO:0007669"/>
    <property type="project" value="UniProtKB-KW"/>
</dbReference>
<comment type="function">
    <text evidence="11">Catalyzes the reduction of ribonucleotides to deoxyribonucleotides. May function to provide a pool of deoxyribonucleotide precursors for DNA repair during oxygen limitation and/or for immediate growth after restoration of oxygen.</text>
</comment>